<dbReference type="EMBL" id="WIXE01016494">
    <property type="protein sequence ID" value="KAK5972617.1"/>
    <property type="molecule type" value="Genomic_DNA"/>
</dbReference>
<evidence type="ECO:0000313" key="2">
    <source>
        <dbReference type="Proteomes" id="UP001331761"/>
    </source>
</evidence>
<dbReference type="Proteomes" id="UP001331761">
    <property type="component" value="Unassembled WGS sequence"/>
</dbReference>
<name>A0AAN8IKF9_TRICO</name>
<proteinExistence type="predicted"/>
<gene>
    <name evidence="1" type="ORF">GCK32_003321</name>
</gene>
<protein>
    <submittedName>
        <fullName evidence="1">Uncharacterized protein</fullName>
    </submittedName>
</protein>
<sequence length="154" mass="17169">MQHVPPHVQIIQQRPPLKVYVLTELTIHIGKDKPIRTPSPTYEAPIPLVSAPKPIWFLNRNPIKLVRYYVNGAGPSNMSPADFNDFTPFGRWTAPSVKQFVQGDQLCDVTVNRNIFDTQTPVGITLNKEKSNHIADGSLGVDSSTLIRRAEITA</sequence>
<reference evidence="1 2" key="1">
    <citation type="submission" date="2019-10" db="EMBL/GenBank/DDBJ databases">
        <title>Assembly and Annotation for the nematode Trichostrongylus colubriformis.</title>
        <authorList>
            <person name="Martin J."/>
        </authorList>
    </citation>
    <scope>NUCLEOTIDE SEQUENCE [LARGE SCALE GENOMIC DNA]</scope>
    <source>
        <strain evidence="1">G859</strain>
        <tissue evidence="1">Whole worm</tissue>
    </source>
</reference>
<keyword evidence="2" id="KW-1185">Reference proteome</keyword>
<accession>A0AAN8IKF9</accession>
<organism evidence="1 2">
    <name type="scientific">Trichostrongylus colubriformis</name>
    <name type="common">Black scour worm</name>
    <dbReference type="NCBI Taxonomy" id="6319"/>
    <lineage>
        <taxon>Eukaryota</taxon>
        <taxon>Metazoa</taxon>
        <taxon>Ecdysozoa</taxon>
        <taxon>Nematoda</taxon>
        <taxon>Chromadorea</taxon>
        <taxon>Rhabditida</taxon>
        <taxon>Rhabditina</taxon>
        <taxon>Rhabditomorpha</taxon>
        <taxon>Strongyloidea</taxon>
        <taxon>Trichostrongylidae</taxon>
        <taxon>Trichostrongylus</taxon>
    </lineage>
</organism>
<comment type="caution">
    <text evidence="1">The sequence shown here is derived from an EMBL/GenBank/DDBJ whole genome shotgun (WGS) entry which is preliminary data.</text>
</comment>
<dbReference type="AlphaFoldDB" id="A0AAN8IKF9"/>
<evidence type="ECO:0000313" key="1">
    <source>
        <dbReference type="EMBL" id="KAK5972617.1"/>
    </source>
</evidence>